<dbReference type="EMBL" id="MTKT01002011">
    <property type="protein sequence ID" value="OWM82007.1"/>
    <property type="molecule type" value="Genomic_DNA"/>
</dbReference>
<evidence type="ECO:0008006" key="3">
    <source>
        <dbReference type="Google" id="ProtNLM"/>
    </source>
</evidence>
<gene>
    <name evidence="1" type="ORF">CDL15_Pgr001580</name>
</gene>
<dbReference type="InterPro" id="IPR016181">
    <property type="entry name" value="Acyl_CoA_acyltransferase"/>
</dbReference>
<protein>
    <recommendedName>
        <fullName evidence="3">N-acetyltransferase domain-containing protein</fullName>
    </recommendedName>
</protein>
<comment type="caution">
    <text evidence="1">The sequence shown here is derived from an EMBL/GenBank/DDBJ whole genome shotgun (WGS) entry which is preliminary data.</text>
</comment>
<accession>A0A218XAM3</accession>
<name>A0A218XAM3_PUNGR</name>
<evidence type="ECO:0000313" key="2">
    <source>
        <dbReference type="Proteomes" id="UP000197138"/>
    </source>
</evidence>
<organism evidence="1 2">
    <name type="scientific">Punica granatum</name>
    <name type="common">Pomegranate</name>
    <dbReference type="NCBI Taxonomy" id="22663"/>
    <lineage>
        <taxon>Eukaryota</taxon>
        <taxon>Viridiplantae</taxon>
        <taxon>Streptophyta</taxon>
        <taxon>Embryophyta</taxon>
        <taxon>Tracheophyta</taxon>
        <taxon>Spermatophyta</taxon>
        <taxon>Magnoliopsida</taxon>
        <taxon>eudicotyledons</taxon>
        <taxon>Gunneridae</taxon>
        <taxon>Pentapetalae</taxon>
        <taxon>rosids</taxon>
        <taxon>malvids</taxon>
        <taxon>Myrtales</taxon>
        <taxon>Lythraceae</taxon>
        <taxon>Punica</taxon>
    </lineage>
</organism>
<dbReference type="Gene3D" id="3.40.630.30">
    <property type="match status" value="1"/>
</dbReference>
<reference evidence="2" key="1">
    <citation type="journal article" date="2017" name="Plant J.">
        <title>The pomegranate (Punica granatum L.) genome and the genomics of punicalagin biosynthesis.</title>
        <authorList>
            <person name="Qin G."/>
            <person name="Xu C."/>
            <person name="Ming R."/>
            <person name="Tang H."/>
            <person name="Guyot R."/>
            <person name="Kramer E.M."/>
            <person name="Hu Y."/>
            <person name="Yi X."/>
            <person name="Qi Y."/>
            <person name="Xu X."/>
            <person name="Gao Z."/>
            <person name="Pan H."/>
            <person name="Jian J."/>
            <person name="Tian Y."/>
            <person name="Yue Z."/>
            <person name="Xu Y."/>
        </authorList>
    </citation>
    <scope>NUCLEOTIDE SEQUENCE [LARGE SCALE GENOMIC DNA]</scope>
    <source>
        <strain evidence="2">cv. Dabenzi</strain>
    </source>
</reference>
<dbReference type="PANTHER" id="PTHR46067">
    <property type="entry name" value="ACYL-COA N-ACYLTRANSFERASES (NAT) SUPERFAMILY PROTEIN"/>
    <property type="match status" value="1"/>
</dbReference>
<dbReference type="PANTHER" id="PTHR46067:SF16">
    <property type="entry name" value="N-ACETYLTRANSFERASE DOMAIN-CONTAINING PROTEIN"/>
    <property type="match status" value="1"/>
</dbReference>
<proteinExistence type="predicted"/>
<dbReference type="AlphaFoldDB" id="A0A218XAM3"/>
<dbReference type="SUPFAM" id="SSF55729">
    <property type="entry name" value="Acyl-CoA N-acyltransferases (Nat)"/>
    <property type="match status" value="1"/>
</dbReference>
<dbReference type="Proteomes" id="UP000197138">
    <property type="component" value="Unassembled WGS sequence"/>
</dbReference>
<sequence length="64" mass="7437">METIDPARITLRPFELTDAADFFSWASNDQRMKNLKWTALASREQALTTIREICMPHLCYCRSA</sequence>
<evidence type="ECO:0000313" key="1">
    <source>
        <dbReference type="EMBL" id="OWM82007.1"/>
    </source>
</evidence>